<reference evidence="2" key="1">
    <citation type="submission" date="2017-09" db="EMBL/GenBank/DDBJ databases">
        <title>Depth-based differentiation of microbial function through sediment-hosted aquifers and enrichment of novel symbionts in the deep terrestrial subsurface.</title>
        <authorList>
            <person name="Probst A.J."/>
            <person name="Ladd B."/>
            <person name="Jarett J.K."/>
            <person name="Geller-Mcgrath D.E."/>
            <person name="Sieber C.M.K."/>
            <person name="Emerson J.B."/>
            <person name="Anantharaman K."/>
            <person name="Thomas B.C."/>
            <person name="Malmstrom R."/>
            <person name="Stieglmeier M."/>
            <person name="Klingl A."/>
            <person name="Woyke T."/>
            <person name="Ryan C.M."/>
            <person name="Banfield J.F."/>
        </authorList>
    </citation>
    <scope>NUCLEOTIDE SEQUENCE [LARGE SCALE GENOMIC DNA]</scope>
</reference>
<dbReference type="Proteomes" id="UP000229227">
    <property type="component" value="Unassembled WGS sequence"/>
</dbReference>
<dbReference type="AlphaFoldDB" id="A0A2M6ZEF1"/>
<name>A0A2M6ZEF1_9BACT</name>
<protein>
    <recommendedName>
        <fullName evidence="3">DUF4258 domain-containing protein</fullName>
    </recommendedName>
</protein>
<dbReference type="EMBL" id="PEWN01000132">
    <property type="protein sequence ID" value="PIU50769.1"/>
    <property type="molecule type" value="Genomic_DNA"/>
</dbReference>
<evidence type="ECO:0000313" key="1">
    <source>
        <dbReference type="EMBL" id="PIU50769.1"/>
    </source>
</evidence>
<gene>
    <name evidence="1" type="ORF">COS91_07885</name>
</gene>
<evidence type="ECO:0008006" key="3">
    <source>
        <dbReference type="Google" id="ProtNLM"/>
    </source>
</evidence>
<sequence>MEISILPHAKKQASERGIEEKLIKEILRDLPKVLEGRKERKIAQGKYFDSGKNKEFLIRIIFREEGERKIVFTVYKTSKVKKYWKEDENENKL</sequence>
<proteinExistence type="predicted"/>
<comment type="caution">
    <text evidence="1">The sequence shown here is derived from an EMBL/GenBank/DDBJ whole genome shotgun (WGS) entry which is preliminary data.</text>
</comment>
<evidence type="ECO:0000313" key="2">
    <source>
        <dbReference type="Proteomes" id="UP000229227"/>
    </source>
</evidence>
<organism evidence="1 2">
    <name type="scientific">Candidatus Desantisbacteria bacterium CG07_land_8_20_14_0_80_39_15</name>
    <dbReference type="NCBI Taxonomy" id="1974549"/>
    <lineage>
        <taxon>Bacteria</taxon>
        <taxon>Candidatus Desantisiibacteriota</taxon>
    </lineage>
</organism>
<accession>A0A2M6ZEF1</accession>